<dbReference type="GO" id="GO:1901096">
    <property type="term" value="P:regulation of autophagosome maturation"/>
    <property type="evidence" value="ECO:0007669"/>
    <property type="project" value="TreeGrafter"/>
</dbReference>
<feature type="region of interest" description="Disordered" evidence="2">
    <location>
        <begin position="827"/>
        <end position="891"/>
    </location>
</feature>
<dbReference type="PANTHER" id="PTHR22957">
    <property type="entry name" value="TBC1 DOMAIN FAMILY MEMBER GTPASE-ACTIVATING PROTEIN"/>
    <property type="match status" value="1"/>
</dbReference>
<evidence type="ECO:0000256" key="1">
    <source>
        <dbReference type="ARBA" id="ARBA00022468"/>
    </source>
</evidence>
<dbReference type="PROSITE" id="PS50086">
    <property type="entry name" value="TBC_RABGAP"/>
    <property type="match status" value="1"/>
</dbReference>
<dbReference type="AlphaFoldDB" id="A0A1B0EZQ1"/>
<sequence>MSGVLGYSREAVRVRVKKYEMNLPPEWRKFSVDPQITSLEVLYSILAKAFDLKTDFTISYKAIDPNGQEIYLSVLSDWDLDAAFLRAHNYSISTSAEPCLNLRVDIKPFSEAPDWDSSSNSGLLNAPKENMLNQSLGAGQRYVQNVQNRLPGILMNQMERTFSMVQRAFNFIDEQTILQPPRNPLTDAEFRGMLDSVGQIVQPFNLRQVIYMGGIDPSLRRVVWKHILNVYPDGMTGRERMDYIKKKSSEYFKLREVWRVAVQKGNVAGELAYVTSMVRKDVLRTDRLHPFYAGSDDNQNIAALFNILTTFALNHPSVSYCQGMSDIASPLLVTMGGDEAQAYICFCAVMRRLCGNFMLDGVAMTQKFTHLTISLQHYDPEFYEYLKAQQADDLLFCYRWLLLEMKREFAFEDSLRMLEVLWSSLPSDPPEKELHLFEKEFEVTPEISTPSISSILRTPRENPYTKICALRRQNSAVSLQSHLSYPTSPAPLGTTKRLNHSLDETLACLSPDIINTKSHQSLDETKFKFPECPAKPEEITEEKPPDTCPEIPEIERPSTPEDLPRRQPLTKGGSLNRHVVGKKASGGHFRELKERLAASKKGLLASFDSVQGNDQGQKLVKNFNEFLNFASMAKERQTTEETPPQPRSTNPFDESPDDSQEYFPMTTSMTRELRLELENLDRQLFGPDFQKKHFNSLLDCDTPGSGDSVNSGDRNKSPGIAYTKLEGNSIEVCDNLFNGHQKDQQTGSEEETPAKITSGTVDVFIWENPLHQLNSGAEDERQVVGVNLTTPDEQTDLEYDGEIVDEMNCGKSATPIRLLIRRNESKPSSRNSVVYGEESDSDKSDSWNESRRPEVHRNTLEVEQRVATMTNSCEEASEASNSTATPKIPGDLPAPAEFGGGNPFLIFLALSLLLQSRDFVIKSGMDYNEMAMHFDKMVRKHNVTRTLNHARRMYADYLRSQNTASGTVGKSGTTSSRKHSNRL</sequence>
<feature type="compositionally biased region" description="Basic and acidic residues" evidence="2">
    <location>
        <begin position="553"/>
        <end position="565"/>
    </location>
</feature>
<feature type="compositionally biased region" description="Low complexity" evidence="2">
    <location>
        <begin position="963"/>
        <end position="975"/>
    </location>
</feature>
<protein>
    <submittedName>
        <fullName evidence="3">Uncharacterized protein</fullName>
    </submittedName>
</protein>
<feature type="compositionally biased region" description="Basic and acidic residues" evidence="2">
    <location>
        <begin position="536"/>
        <end position="545"/>
    </location>
</feature>
<dbReference type="GO" id="GO:0005776">
    <property type="term" value="C:autophagosome"/>
    <property type="evidence" value="ECO:0007669"/>
    <property type="project" value="TreeGrafter"/>
</dbReference>
<accession>A0A1B0EZQ1</accession>
<dbReference type="EMBL" id="AJVK01017742">
    <property type="status" value="NOT_ANNOTATED_CDS"/>
    <property type="molecule type" value="Genomic_DNA"/>
</dbReference>
<dbReference type="InterPro" id="IPR000195">
    <property type="entry name" value="Rab-GAP-TBC_dom"/>
</dbReference>
<dbReference type="SMART" id="SM00164">
    <property type="entry name" value="TBC"/>
    <property type="match status" value="1"/>
</dbReference>
<feature type="region of interest" description="Disordered" evidence="2">
    <location>
        <begin position="963"/>
        <end position="983"/>
    </location>
</feature>
<feature type="region of interest" description="Disordered" evidence="2">
    <location>
        <begin position="536"/>
        <end position="587"/>
    </location>
</feature>
<feature type="compositionally biased region" description="Low complexity" evidence="2">
    <location>
        <begin position="870"/>
        <end position="885"/>
    </location>
</feature>
<reference evidence="3" key="1">
    <citation type="submission" date="2022-08" db="UniProtKB">
        <authorList>
            <consortium name="EnsemblMetazoa"/>
        </authorList>
    </citation>
    <scope>IDENTIFICATION</scope>
    <source>
        <strain evidence="3">Israel</strain>
    </source>
</reference>
<dbReference type="FunFam" id="1.10.8.270:FF:000041">
    <property type="entry name" value="TBC1 domain family member 25"/>
    <property type="match status" value="1"/>
</dbReference>
<dbReference type="VEuPathDB" id="VectorBase:PPAPM1_001724"/>
<dbReference type="GO" id="GO:0005096">
    <property type="term" value="F:GTPase activator activity"/>
    <property type="evidence" value="ECO:0007669"/>
    <property type="project" value="UniProtKB-KW"/>
</dbReference>
<keyword evidence="4" id="KW-1185">Reference proteome</keyword>
<organism evidence="3 4">
    <name type="scientific">Phlebotomus papatasi</name>
    <name type="common">Sandfly</name>
    <dbReference type="NCBI Taxonomy" id="29031"/>
    <lineage>
        <taxon>Eukaryota</taxon>
        <taxon>Metazoa</taxon>
        <taxon>Ecdysozoa</taxon>
        <taxon>Arthropoda</taxon>
        <taxon>Hexapoda</taxon>
        <taxon>Insecta</taxon>
        <taxon>Pterygota</taxon>
        <taxon>Neoptera</taxon>
        <taxon>Endopterygota</taxon>
        <taxon>Diptera</taxon>
        <taxon>Nematocera</taxon>
        <taxon>Psychodoidea</taxon>
        <taxon>Psychodidae</taxon>
        <taxon>Phlebotomus</taxon>
        <taxon>Phlebotomus</taxon>
    </lineage>
</organism>
<dbReference type="Proteomes" id="UP000092462">
    <property type="component" value="Unassembled WGS sequence"/>
</dbReference>
<proteinExistence type="predicted"/>
<evidence type="ECO:0000313" key="4">
    <source>
        <dbReference type="Proteomes" id="UP000092462"/>
    </source>
</evidence>
<name>A0A1B0EZQ1_PHLPP</name>
<feature type="compositionally biased region" description="Basic and acidic residues" evidence="2">
    <location>
        <begin position="841"/>
        <end position="864"/>
    </location>
</feature>
<feature type="region of interest" description="Disordered" evidence="2">
    <location>
        <begin position="634"/>
        <end position="663"/>
    </location>
</feature>
<evidence type="ECO:0000256" key="2">
    <source>
        <dbReference type="SAM" id="MobiDB-lite"/>
    </source>
</evidence>
<dbReference type="Gene3D" id="1.10.472.80">
    <property type="entry name" value="Ypt/Rab-GAP domain of gyp1p, domain 3"/>
    <property type="match status" value="1"/>
</dbReference>
<dbReference type="Pfam" id="PF00566">
    <property type="entry name" value="RabGAP-TBC"/>
    <property type="match status" value="1"/>
</dbReference>
<evidence type="ECO:0000313" key="3">
    <source>
        <dbReference type="EnsemblMetazoa" id="PPAI010112-PA"/>
    </source>
</evidence>
<dbReference type="Gene3D" id="1.10.8.270">
    <property type="entry name" value="putative rabgap domain of human tbc1 domain family member 14 like domains"/>
    <property type="match status" value="1"/>
</dbReference>
<dbReference type="VEuPathDB" id="VectorBase:PPAI010112"/>
<dbReference type="InterPro" id="IPR035969">
    <property type="entry name" value="Rab-GAP_TBC_sf"/>
</dbReference>
<dbReference type="SUPFAM" id="SSF47923">
    <property type="entry name" value="Ypt/Rab-GAP domain of gyp1p"/>
    <property type="match status" value="2"/>
</dbReference>
<dbReference type="EnsemblMetazoa" id="PPAI010112-RA">
    <property type="protein sequence ID" value="PPAI010112-PA"/>
    <property type="gene ID" value="PPAI010112"/>
</dbReference>
<dbReference type="PANTHER" id="PTHR22957:SF333">
    <property type="entry name" value="TBC1 DOMAIN FAMILY MEMBER 25"/>
    <property type="match status" value="1"/>
</dbReference>
<keyword evidence="1" id="KW-0343">GTPase activation</keyword>